<organism evidence="3">
    <name type="scientific">Ditylum brightwellii</name>
    <dbReference type="NCBI Taxonomy" id="49249"/>
    <lineage>
        <taxon>Eukaryota</taxon>
        <taxon>Sar</taxon>
        <taxon>Stramenopiles</taxon>
        <taxon>Ochrophyta</taxon>
        <taxon>Bacillariophyta</taxon>
        <taxon>Mediophyceae</taxon>
        <taxon>Lithodesmiophycidae</taxon>
        <taxon>Lithodesmiales</taxon>
        <taxon>Lithodesmiaceae</taxon>
        <taxon>Ditylum</taxon>
    </lineage>
</organism>
<dbReference type="PANTHER" id="PTHR46411:SF3">
    <property type="entry name" value="AAA+ ATPASE DOMAIN-CONTAINING PROTEIN"/>
    <property type="match status" value="1"/>
</dbReference>
<evidence type="ECO:0000256" key="1">
    <source>
        <dbReference type="SAM" id="MobiDB-lite"/>
    </source>
</evidence>
<dbReference type="GO" id="GO:0016887">
    <property type="term" value="F:ATP hydrolysis activity"/>
    <property type="evidence" value="ECO:0007669"/>
    <property type="project" value="InterPro"/>
</dbReference>
<evidence type="ECO:0000313" key="3">
    <source>
        <dbReference type="EMBL" id="CAE4602111.1"/>
    </source>
</evidence>
<dbReference type="Gene3D" id="3.40.50.300">
    <property type="entry name" value="P-loop containing nucleotide triphosphate hydrolases"/>
    <property type="match status" value="1"/>
</dbReference>
<dbReference type="InterPro" id="IPR027417">
    <property type="entry name" value="P-loop_NTPase"/>
</dbReference>
<feature type="compositionally biased region" description="Low complexity" evidence="1">
    <location>
        <begin position="36"/>
        <end position="53"/>
    </location>
</feature>
<dbReference type="InterPro" id="IPR003593">
    <property type="entry name" value="AAA+_ATPase"/>
</dbReference>
<dbReference type="EMBL" id="HBNS01015243">
    <property type="protein sequence ID" value="CAE4602111.1"/>
    <property type="molecule type" value="Transcribed_RNA"/>
</dbReference>
<feature type="region of interest" description="Disordered" evidence="1">
    <location>
        <begin position="554"/>
        <end position="573"/>
    </location>
</feature>
<dbReference type="AlphaFoldDB" id="A0A7S4R359"/>
<dbReference type="PANTHER" id="PTHR46411">
    <property type="entry name" value="FAMILY ATPASE, PUTATIVE-RELATED"/>
    <property type="match status" value="1"/>
</dbReference>
<protein>
    <recommendedName>
        <fullName evidence="2">AAA+ ATPase domain-containing protein</fullName>
    </recommendedName>
</protein>
<name>A0A7S4R359_9STRA</name>
<dbReference type="Pfam" id="PF00004">
    <property type="entry name" value="AAA"/>
    <property type="match status" value="1"/>
</dbReference>
<dbReference type="SUPFAM" id="SSF52540">
    <property type="entry name" value="P-loop containing nucleoside triphosphate hydrolases"/>
    <property type="match status" value="1"/>
</dbReference>
<dbReference type="SMART" id="SM00382">
    <property type="entry name" value="AAA"/>
    <property type="match status" value="1"/>
</dbReference>
<dbReference type="GO" id="GO:0005524">
    <property type="term" value="F:ATP binding"/>
    <property type="evidence" value="ECO:0007669"/>
    <property type="project" value="InterPro"/>
</dbReference>
<accession>A0A7S4R359</accession>
<feature type="region of interest" description="Disordered" evidence="1">
    <location>
        <begin position="16"/>
        <end position="64"/>
    </location>
</feature>
<evidence type="ECO:0000259" key="2">
    <source>
        <dbReference type="SMART" id="SM00382"/>
    </source>
</evidence>
<feature type="domain" description="AAA+ ATPase" evidence="2">
    <location>
        <begin position="661"/>
        <end position="789"/>
    </location>
</feature>
<proteinExistence type="predicted"/>
<sequence length="893" mass="99069">MPLPPPPADLFAELKARKKKAESTTDETNNEDKGLRNSLLTSLQNLSQSRLSNNPPPTPPLSTKELKLADTHYPKHTNTKTLIEESRSKIPPGKLFHYDVISQTFCFSFEEKEPKLVHTLENEEKETYISIPLTPCVYRMTDYTFAKKENISLHRCILKLNVLRCLQRECQNLNSLLWHRLNPDSKTKVGGKMEEEELGKTRFMELISNVGIYNQVSELILQRCAEVTDLVGVSNRKTVKVVNCEGVKNPYQIPKVVIPGLEEFLQEIEKYFPSLHTARKEIETSQSVSFYPGLGELFTPGSKLLCYPDGMEGSPLGCSTVQSWYAEEVNKATNTIKRRFVLVVEFIVSVGDQLVFVAASDVYPEFHDASRNVPLKDLTHRVLNKDCEEDALLLDRLQERGEFYASVSTHNHYLEYYSDSFFPIMTGASGWSNNAVRPLSKGGRVMVDVKRGILEGHLPVRGAADGMSDTVKEAIKLFEQSKRTGVAVPFRTCILPGFEEHPKNRMKVLQEGRHHRGDSDRSSLWQSWPMLTGFSFTARVWGKLLLGMPKLKSSSPPKRGLLSAPPSPGGTLMRRSSVRKMGVEIGALGGEGSCGNCGYIQFQEQAFEQLVLDEDKKELIRAVARNAGGGVSTAWDDEGSYTDDSDDEEDVGLDVVANKGGASIFLLHGPPGCGKTLTAEAIAELLRKPLYIVTAGDLGITASEVEKTLGSVLELCQTWDALVLIDEADVFLEARSSTEIQRNALVCVMLRLLEYYSGCLFLSSNRAGKSIDAAIASRITVMLGYPSLNVDGRGKVWKNLIELVPAQPLDPTTKEVPARIANNPRKASKYRVNFTTEDYQSLAEAYQLNGRQIKNSIVLARALARERGSPLSMSILQRAVTAVAGEDVEVPSN</sequence>
<dbReference type="CDD" id="cd19481">
    <property type="entry name" value="RecA-like_protease"/>
    <property type="match status" value="1"/>
</dbReference>
<gene>
    <name evidence="3" type="ORF">DBRI00130_LOCUS12249</name>
</gene>
<reference evidence="3" key="1">
    <citation type="submission" date="2021-01" db="EMBL/GenBank/DDBJ databases">
        <authorList>
            <person name="Corre E."/>
            <person name="Pelletier E."/>
            <person name="Niang G."/>
            <person name="Scheremetjew M."/>
            <person name="Finn R."/>
            <person name="Kale V."/>
            <person name="Holt S."/>
            <person name="Cochrane G."/>
            <person name="Meng A."/>
            <person name="Brown T."/>
            <person name="Cohen L."/>
        </authorList>
    </citation>
    <scope>NUCLEOTIDE SEQUENCE</scope>
    <source>
        <strain evidence="3">GSO104</strain>
    </source>
</reference>
<dbReference type="InterPro" id="IPR003959">
    <property type="entry name" value="ATPase_AAA_core"/>
</dbReference>